<organism evidence="2 3">
    <name type="scientific">Afipia carboxydohydrogena</name>
    <name type="common">Pseudomonas carboxydohydrogena</name>
    <dbReference type="NCBI Taxonomy" id="290"/>
    <lineage>
        <taxon>Bacteria</taxon>
        <taxon>Pseudomonadati</taxon>
        <taxon>Pseudomonadota</taxon>
        <taxon>Alphaproteobacteria</taxon>
        <taxon>Hyphomicrobiales</taxon>
        <taxon>Nitrobacteraceae</taxon>
        <taxon>Afipia</taxon>
    </lineage>
</organism>
<dbReference type="Pfam" id="PF20796">
    <property type="entry name" value="PDDEXK_13"/>
    <property type="match status" value="1"/>
</dbReference>
<reference evidence="2 3" key="1">
    <citation type="submission" date="2022-11" db="EMBL/GenBank/DDBJ databases">
        <authorList>
            <person name="Siebert D."/>
            <person name="Busche T."/>
            <person name="Saydam E."/>
            <person name="Kalinowski J."/>
            <person name="Ruckert C."/>
            <person name="Blombach B."/>
        </authorList>
    </citation>
    <scope>NUCLEOTIDE SEQUENCE [LARGE SCALE GENOMIC DNA]</scope>
    <source>
        <strain evidence="2 3">DSM 1083</strain>
    </source>
</reference>
<evidence type="ECO:0000313" key="3">
    <source>
        <dbReference type="Proteomes" id="UP001213907"/>
    </source>
</evidence>
<dbReference type="InterPro" id="IPR048822">
    <property type="entry name" value="PDDEXK_13"/>
</dbReference>
<gene>
    <name evidence="2" type="ORF">AFIC_003020</name>
</gene>
<keyword evidence="3" id="KW-1185">Reference proteome</keyword>
<proteinExistence type="predicted"/>
<sequence>MTTSTTSNAIASLPRCPLVSDAIAKENNVYFEIDTRFRRAARLLQALWLKDHSIETGIHVRGEGEDAVVMPLASNLSSTAAASGKNFLSSAIHAFVRQQLILREDGAAIDEERLFGNALSSMPLTFNLFAPLAMDLDLATRVLKTLFPTFVEKVEGFLFEHSPGRREERFLNDGTAFDLAVQIITPDGEPGTIFVETKLSEDMMGPAARLRDRYDEVSRSSRLFVNPDSPQLRTLALEQLWRENMLAQLCVDHGITQRAVFVGIGPHLNRRVMAAFRVFQNEFIPEDDRDDNRVPFIGLTLESVVDAIGTAGATELAHNLRARYLDYERIYHLCLSSAVPAEIDSAPSKSVTGDKTVRKQLVQFLAKGSRASSRRA</sequence>
<protein>
    <recommendedName>
        <fullName evidence="1">PD-(D/E)XK nuclease-like domain-containing protein</fullName>
    </recommendedName>
</protein>
<evidence type="ECO:0000259" key="1">
    <source>
        <dbReference type="Pfam" id="PF20796"/>
    </source>
</evidence>
<dbReference type="Proteomes" id="UP001213907">
    <property type="component" value="Chromosome"/>
</dbReference>
<feature type="domain" description="PD-(D/E)XK nuclease-like" evidence="1">
    <location>
        <begin position="33"/>
        <end position="326"/>
    </location>
</feature>
<name>A0ABY8BPI5_AFICR</name>
<dbReference type="RefSeq" id="WP_275247032.1">
    <property type="nucleotide sequence ID" value="NZ_BAABDX010000001.1"/>
</dbReference>
<evidence type="ECO:0000313" key="2">
    <source>
        <dbReference type="EMBL" id="WEF51431.1"/>
    </source>
</evidence>
<dbReference type="EMBL" id="CP113162">
    <property type="protein sequence ID" value="WEF51431.1"/>
    <property type="molecule type" value="Genomic_DNA"/>
</dbReference>
<accession>A0ABY8BPI5</accession>